<dbReference type="SUPFAM" id="SSF47095">
    <property type="entry name" value="HMG-box"/>
    <property type="match status" value="1"/>
</dbReference>
<feature type="DNA-binding region" description="HMG box" evidence="3">
    <location>
        <begin position="204"/>
        <end position="272"/>
    </location>
</feature>
<feature type="non-terminal residue" evidence="7">
    <location>
        <position position="1"/>
    </location>
</feature>
<reference evidence="7 8" key="1">
    <citation type="submission" date="2024-11" db="EMBL/GenBank/DDBJ databases">
        <title>Chromosome-level genome assembly of the freshwater bivalve Anodonta woodiana.</title>
        <authorList>
            <person name="Chen X."/>
        </authorList>
    </citation>
    <scope>NUCLEOTIDE SEQUENCE [LARGE SCALE GENOMIC DNA]</scope>
    <source>
        <strain evidence="7">MN2024</strain>
        <tissue evidence="7">Gills</tissue>
    </source>
</reference>
<dbReference type="Pfam" id="PF00505">
    <property type="entry name" value="HMG_box"/>
    <property type="match status" value="1"/>
</dbReference>
<keyword evidence="8" id="KW-1185">Reference proteome</keyword>
<accession>A0ABD3VU22</accession>
<dbReference type="Gene3D" id="1.10.30.10">
    <property type="entry name" value="High mobility group box domain"/>
    <property type="match status" value="1"/>
</dbReference>
<dbReference type="EMBL" id="JBJQND010000010">
    <property type="protein sequence ID" value="KAL3865085.1"/>
    <property type="molecule type" value="Genomic_DNA"/>
</dbReference>
<organism evidence="7 8">
    <name type="scientific">Sinanodonta woodiana</name>
    <name type="common">Chinese pond mussel</name>
    <name type="synonym">Anodonta woodiana</name>
    <dbReference type="NCBI Taxonomy" id="1069815"/>
    <lineage>
        <taxon>Eukaryota</taxon>
        <taxon>Metazoa</taxon>
        <taxon>Spiralia</taxon>
        <taxon>Lophotrochozoa</taxon>
        <taxon>Mollusca</taxon>
        <taxon>Bivalvia</taxon>
        <taxon>Autobranchia</taxon>
        <taxon>Heteroconchia</taxon>
        <taxon>Palaeoheterodonta</taxon>
        <taxon>Unionida</taxon>
        <taxon>Unionoidea</taxon>
        <taxon>Unionidae</taxon>
        <taxon>Unioninae</taxon>
        <taxon>Sinanodonta</taxon>
    </lineage>
</organism>
<dbReference type="InterPro" id="IPR036910">
    <property type="entry name" value="HMG_box_dom_sf"/>
</dbReference>
<dbReference type="CDD" id="cd21980">
    <property type="entry name" value="HMG-box_HMG20"/>
    <property type="match status" value="1"/>
</dbReference>
<dbReference type="InterPro" id="IPR036236">
    <property type="entry name" value="Znf_C2H2_sf"/>
</dbReference>
<dbReference type="Gene3D" id="3.30.160.60">
    <property type="entry name" value="Classic Zinc Finger"/>
    <property type="match status" value="1"/>
</dbReference>
<dbReference type="SMART" id="SM00398">
    <property type="entry name" value="HMG"/>
    <property type="match status" value="1"/>
</dbReference>
<feature type="compositionally biased region" description="Basic residues" evidence="5">
    <location>
        <begin position="182"/>
        <end position="196"/>
    </location>
</feature>
<dbReference type="InterPro" id="IPR051965">
    <property type="entry name" value="ChromReg_NeuronalGeneExpr"/>
</dbReference>
<proteinExistence type="predicted"/>
<keyword evidence="1 3" id="KW-0238">DNA-binding</keyword>
<evidence type="ECO:0000256" key="2">
    <source>
        <dbReference type="ARBA" id="ARBA00023242"/>
    </source>
</evidence>
<comment type="caution">
    <text evidence="7">The sequence shown here is derived from an EMBL/GenBank/DDBJ whole genome shotgun (WGS) entry which is preliminary data.</text>
</comment>
<dbReference type="InterPro" id="IPR009071">
    <property type="entry name" value="HMG_box_dom"/>
</dbReference>
<name>A0ABD3VU22_SINWO</name>
<feature type="coiled-coil region" evidence="4">
    <location>
        <begin position="247"/>
        <end position="274"/>
    </location>
</feature>
<feature type="domain" description="HMG box" evidence="6">
    <location>
        <begin position="204"/>
        <end position="272"/>
    </location>
</feature>
<dbReference type="Proteomes" id="UP001634394">
    <property type="component" value="Unassembled WGS sequence"/>
</dbReference>
<dbReference type="SUPFAM" id="SSF57667">
    <property type="entry name" value="beta-beta-alpha zinc fingers"/>
    <property type="match status" value="1"/>
</dbReference>
<feature type="region of interest" description="Disordered" evidence="5">
    <location>
        <begin position="170"/>
        <end position="203"/>
    </location>
</feature>
<dbReference type="AlphaFoldDB" id="A0ABD3VU22"/>
<dbReference type="PANTHER" id="PTHR46040">
    <property type="entry name" value="HIGH MOBILITY GROUP PROTEIN 2"/>
    <property type="match status" value="1"/>
</dbReference>
<evidence type="ECO:0000259" key="6">
    <source>
        <dbReference type="PROSITE" id="PS50118"/>
    </source>
</evidence>
<dbReference type="GO" id="GO:0005634">
    <property type="term" value="C:nucleus"/>
    <property type="evidence" value="ECO:0007669"/>
    <property type="project" value="UniProtKB-UniRule"/>
</dbReference>
<evidence type="ECO:0000313" key="8">
    <source>
        <dbReference type="Proteomes" id="UP001634394"/>
    </source>
</evidence>
<evidence type="ECO:0000256" key="1">
    <source>
        <dbReference type="ARBA" id="ARBA00023125"/>
    </source>
</evidence>
<dbReference type="PROSITE" id="PS50118">
    <property type="entry name" value="HMG_BOX_2"/>
    <property type="match status" value="1"/>
</dbReference>
<evidence type="ECO:0000256" key="3">
    <source>
        <dbReference type="PROSITE-ProRule" id="PRU00267"/>
    </source>
</evidence>
<evidence type="ECO:0000256" key="4">
    <source>
        <dbReference type="SAM" id="Coils"/>
    </source>
</evidence>
<dbReference type="PRINTS" id="PR00886">
    <property type="entry name" value="HIGHMOBLTY12"/>
</dbReference>
<evidence type="ECO:0000313" key="7">
    <source>
        <dbReference type="EMBL" id="KAL3865085.1"/>
    </source>
</evidence>
<keyword evidence="4" id="KW-0175">Coiled coil</keyword>
<keyword evidence="2 3" id="KW-0539">Nucleus</keyword>
<dbReference type="PANTHER" id="PTHR46040:SF4">
    <property type="entry name" value="HMG BOX DOMAIN-CONTAINING PROTEIN"/>
    <property type="match status" value="1"/>
</dbReference>
<gene>
    <name evidence="7" type="ORF">ACJMK2_006716</name>
</gene>
<sequence>GDNLLRGGPLTGVDKLVIKIEQPCIGEQDHIGEERIMMHDTEEHVTLGVLTHHDVHEKGDHISVADAVTDTSTVQDSFVLVETSRGLFLSMADGVRGIYNNVTTSAELQGGQLITTNLPAALLSQIQSVGGLVEGNTVFETYGDGGVVSIGSQPMDNHDTAICSSDMQLSVPDTNTETTEPKKKRGGGWPKGKKRKNVPEVNAPRKPATGYVLFAIEKRQEVKAQNPNLSFSDITKCLGQNWSNLSLEEKQVYLDKAEEDKKRYIEDMKKFQQSETYQSFLKKKKQELAENGGSLEDDTFDTLIDLEENEGVNELFCKVCNQYFISVHNKKEHMFGQQHLQNITGELQKEIERQTIEQQQQALKAASLEESHLSGILVSPSEQTRDRCNVDVEAFLHGFLQRNLDRELEIRQLQKCMKEASEENIAMCKQVKELEEYESKLEQDVGSARAYGASLSAQIDTLKMVPTLFGVINF</sequence>
<protein>
    <recommendedName>
        <fullName evidence="6">HMG box domain-containing protein</fullName>
    </recommendedName>
</protein>
<evidence type="ECO:0000256" key="5">
    <source>
        <dbReference type="SAM" id="MobiDB-lite"/>
    </source>
</evidence>
<dbReference type="GO" id="GO:0003677">
    <property type="term" value="F:DNA binding"/>
    <property type="evidence" value="ECO:0007669"/>
    <property type="project" value="UniProtKB-UniRule"/>
</dbReference>